<sequence>MLYSLAGLVGGIVALACLVGYVPPYSWVADAQLSLTGTNFVAVSYMVTFLVTSAPFVLLVRVFHGRLDPDGTLERKVFKWDAFLDTWPGKSILIGATVAIAGGYLGYRDATRGPLTDADVGALERGEDPRGTYVTLTNAGAVDAGRIDFRENSSTSTYVPIVSRADRSTAAVFARYRDGIDRGSPLTGTLDRNDLPGEIRSAYEGAGVIASPHWVLDVGADPAERARFSVWMVAFGLVVVAVGIPGAVAASRRR</sequence>
<dbReference type="EMBL" id="CP114040">
    <property type="protein sequence ID" value="WAS92459.1"/>
    <property type="molecule type" value="Genomic_DNA"/>
</dbReference>
<evidence type="ECO:0000313" key="2">
    <source>
        <dbReference type="EMBL" id="WAS92459.1"/>
    </source>
</evidence>
<accession>A0ABY7GZM0</accession>
<dbReference type="RefSeq" id="WP_269034807.1">
    <property type="nucleotide sequence ID" value="NZ_CP114040.1"/>
</dbReference>
<feature type="transmembrane region" description="Helical" evidence="1">
    <location>
        <begin position="84"/>
        <end position="107"/>
    </location>
</feature>
<keyword evidence="3" id="KW-1185">Reference proteome</keyword>
<proteinExistence type="predicted"/>
<feature type="transmembrane region" description="Helical" evidence="1">
    <location>
        <begin position="42"/>
        <end position="63"/>
    </location>
</feature>
<gene>
    <name evidence="2" type="ORF">O0S08_40285</name>
</gene>
<feature type="transmembrane region" description="Helical" evidence="1">
    <location>
        <begin position="228"/>
        <end position="250"/>
    </location>
</feature>
<keyword evidence="1" id="KW-0472">Membrane</keyword>
<evidence type="ECO:0008006" key="4">
    <source>
        <dbReference type="Google" id="ProtNLM"/>
    </source>
</evidence>
<organism evidence="2 3">
    <name type="scientific">Nannocystis punicea</name>
    <dbReference type="NCBI Taxonomy" id="2995304"/>
    <lineage>
        <taxon>Bacteria</taxon>
        <taxon>Pseudomonadati</taxon>
        <taxon>Myxococcota</taxon>
        <taxon>Polyangia</taxon>
        <taxon>Nannocystales</taxon>
        <taxon>Nannocystaceae</taxon>
        <taxon>Nannocystis</taxon>
    </lineage>
</organism>
<evidence type="ECO:0000256" key="1">
    <source>
        <dbReference type="SAM" id="Phobius"/>
    </source>
</evidence>
<protein>
    <recommendedName>
        <fullName evidence="4">Cytochrome c-type biogenesis protein CcmF C-terminal domain-containing protein</fullName>
    </recommendedName>
</protein>
<reference evidence="2" key="1">
    <citation type="submission" date="2022-11" db="EMBL/GenBank/DDBJ databases">
        <title>Minimal conservation of predation-associated metabolite biosynthetic gene clusters underscores biosynthetic potential of Myxococcota including descriptions for ten novel species: Archangium lansinium sp. nov., Myxococcus landrumus sp. nov., Nannocystis bai.</title>
        <authorList>
            <person name="Ahearne A."/>
            <person name="Stevens C."/>
            <person name="Dowd S."/>
        </authorList>
    </citation>
    <scope>NUCLEOTIDE SEQUENCE</scope>
    <source>
        <strain evidence="2">Fl3</strain>
    </source>
</reference>
<evidence type="ECO:0000313" key="3">
    <source>
        <dbReference type="Proteomes" id="UP001164459"/>
    </source>
</evidence>
<keyword evidence="1" id="KW-1133">Transmembrane helix</keyword>
<feature type="transmembrane region" description="Helical" evidence="1">
    <location>
        <begin position="5"/>
        <end position="22"/>
    </location>
</feature>
<dbReference type="Proteomes" id="UP001164459">
    <property type="component" value="Chromosome"/>
</dbReference>
<keyword evidence="1" id="KW-0812">Transmembrane</keyword>
<name>A0ABY7GZM0_9BACT</name>